<dbReference type="Gene3D" id="2.60.40.3690">
    <property type="match status" value="1"/>
</dbReference>
<dbReference type="Pfam" id="PF06321">
    <property type="entry name" value="P_gingi_FimA"/>
    <property type="match status" value="1"/>
</dbReference>
<evidence type="ECO:0000313" key="6">
    <source>
        <dbReference type="EMBL" id="TFU88917.1"/>
    </source>
</evidence>
<evidence type="ECO:0000256" key="4">
    <source>
        <dbReference type="ARBA" id="ARBA00023263"/>
    </source>
</evidence>
<protein>
    <submittedName>
        <fullName evidence="6">DUF4906 domain-containing protein</fullName>
    </submittedName>
</protein>
<dbReference type="Proteomes" id="UP000298285">
    <property type="component" value="Unassembled WGS sequence"/>
</dbReference>
<dbReference type="GO" id="GO:0009289">
    <property type="term" value="C:pilus"/>
    <property type="evidence" value="ECO:0007669"/>
    <property type="project" value="UniProtKB-SubCell"/>
</dbReference>
<dbReference type="Gene3D" id="2.60.40.2580">
    <property type="match status" value="1"/>
</dbReference>
<accession>A0A4Y9IK45</accession>
<gene>
    <name evidence="6" type="ORF">E4T88_13710</name>
</gene>
<proteinExistence type="inferred from homology"/>
<dbReference type="AlphaFoldDB" id="A0A4Y9IK45"/>
<dbReference type="InterPro" id="IPR029141">
    <property type="entry name" value="FimA_N"/>
</dbReference>
<comment type="subcellular location">
    <subcellularLocation>
        <location evidence="1">Fimbrium</location>
    </subcellularLocation>
</comment>
<evidence type="ECO:0000256" key="2">
    <source>
        <dbReference type="ARBA" id="ARBA00006011"/>
    </source>
</evidence>
<evidence type="ECO:0000313" key="7">
    <source>
        <dbReference type="Proteomes" id="UP000298285"/>
    </source>
</evidence>
<comment type="caution">
    <text evidence="6">The sequence shown here is derived from an EMBL/GenBank/DDBJ whole genome shotgun (WGS) entry which is preliminary data.</text>
</comment>
<evidence type="ECO:0000256" key="1">
    <source>
        <dbReference type="ARBA" id="ARBA00004561"/>
    </source>
</evidence>
<feature type="domain" description="Major fimbrial subunit protein N-terminal" evidence="5">
    <location>
        <begin position="46"/>
        <end position="181"/>
    </location>
</feature>
<reference evidence="6 7" key="1">
    <citation type="submission" date="2019-03" db="EMBL/GenBank/DDBJ databases">
        <title>Diversity of the mouse oral microbiome.</title>
        <authorList>
            <person name="Joseph S."/>
            <person name="Aduse-Opoku J."/>
            <person name="Curtis M."/>
            <person name="Wade W."/>
            <person name="Hashim A."/>
        </authorList>
    </citation>
    <scope>NUCLEOTIDE SEQUENCE [LARGE SCALE GENOMIC DNA]</scope>
    <source>
        <strain evidence="6 7">P11</strain>
    </source>
</reference>
<organism evidence="6 7">
    <name type="scientific">Dysgonomonas mossii</name>
    <dbReference type="NCBI Taxonomy" id="163665"/>
    <lineage>
        <taxon>Bacteria</taxon>
        <taxon>Pseudomonadati</taxon>
        <taxon>Bacteroidota</taxon>
        <taxon>Bacteroidia</taxon>
        <taxon>Bacteroidales</taxon>
        <taxon>Dysgonomonadaceae</taxon>
        <taxon>Dysgonomonas</taxon>
    </lineage>
</organism>
<dbReference type="EMBL" id="SPPK01000004">
    <property type="protein sequence ID" value="TFU88917.1"/>
    <property type="molecule type" value="Genomic_DNA"/>
</dbReference>
<evidence type="ECO:0000256" key="3">
    <source>
        <dbReference type="ARBA" id="ARBA00022729"/>
    </source>
</evidence>
<sequence>MGIRKIDTRQKSIIVLLFLAGILFNSCRDNEFAPIFGVETKEVTFSVKIPGTSLPKTKSLTENNENEVRSIEVLLFDNNGEYTYQPIYSNVINTDENDINIKTFTIKVPEGTYNMLIFANAREAISGIISSIEEGDSKTSVLDKLVISNNGKWNTDPVSTGYAPIPMFGEIPSITVNAGLSNNTPVNLVRMVSKIDVALTNTDATDNFTLESIRLYNYNNKGYIAPVSSNWDQAQSIVTDASIPAGSTLTQVPLVYDDTAINLDQTASSGEIYTFEAIRANSSSMQDATCLVIGGTYTGDSQPTYYRVDFARTSSSVTTYLPLLRNHYYKVNITKVSGRGWTTPTDAFNSLPVNIEANVIMWDNAKIGDIVFDGQYMLGVSQREMTFTRKVRTISSTDNTFSITTDFPSGWKIEKITDAGGSSISWLSVVSMIGTPVTAGTSGNVSDLKLNMTENTSGLDRIAFIHLSAGRLTHTVKITQKAELNLELTITDMSGKEISELVFISSADVQPAAQQFKLKWNPSVFTVSSSRTDLYNVGFSFDGSSDQPGSGAFTLINDASGEKTFTVRPTAITSAEYATNPFLEKVSVVDFRIGDPYTFLTASIFLRQVKYNISTEKDTYYLMDGTQKYFTIKSNTNFTVEIKSNPDNVLQTLTTTSGGGNTNGTRVYFNIINDITNPTLYNRDVVLTIKSPQGRFADTDITLPCYAGIIQPKSNSYIVSPGGTGILIPVSRANESAAGIQLGTSDSFTAGLLWTDNTNKIASNSNISILQAVGTGASGYVLVKPGSIQGNAVVEIKNASNKTLWSWHIWVTNYTPSALGTGKFMDRNLGALGNTSNTVEAKGLLYQWGRKDPFPNSSTLTGTDEPILYTSSGTTSVSKIQVAESNNLANSIAYPLTFYYGATPNFDWYTNGTAQNNALWGPATKTVYDPCPVGWRVPQQGTWGSSNFTMGQNGTTWDTSGMTWTGYGNWYPAAGYRTDGSGSLTNVSYNGIYWAATATGVYGFNMKFNSTNLWIGQPTYRAGGFCIRCVSEQ</sequence>
<keyword evidence="4" id="KW-0281">Fimbrium</keyword>
<comment type="similarity">
    <text evidence="2">Belongs to the bacteroidetes fimbrillin superfamily. FimA/Mfa1 family.</text>
</comment>
<evidence type="ECO:0000259" key="5">
    <source>
        <dbReference type="Pfam" id="PF06321"/>
    </source>
</evidence>
<dbReference type="OrthoDB" id="1030970at2"/>
<keyword evidence="3" id="KW-0732">Signal</keyword>
<dbReference type="RefSeq" id="WP_135106363.1">
    <property type="nucleotide sequence ID" value="NZ_JADGKW010000004.1"/>
</dbReference>
<name>A0A4Y9IK45_9BACT</name>